<dbReference type="AlphaFoldDB" id="A0A839Q739"/>
<evidence type="ECO:0000259" key="4">
    <source>
        <dbReference type="Pfam" id="PF11887"/>
    </source>
</evidence>
<evidence type="ECO:0000313" key="5">
    <source>
        <dbReference type="EMBL" id="MBB2991820.1"/>
    </source>
</evidence>
<dbReference type="InterPro" id="IPR003399">
    <property type="entry name" value="Mce/MlaD"/>
</dbReference>
<feature type="transmembrane region" description="Helical" evidence="2">
    <location>
        <begin position="39"/>
        <end position="60"/>
    </location>
</feature>
<dbReference type="InterPro" id="IPR005693">
    <property type="entry name" value="Mce"/>
</dbReference>
<proteinExistence type="predicted"/>
<evidence type="ECO:0000256" key="1">
    <source>
        <dbReference type="SAM" id="MobiDB-lite"/>
    </source>
</evidence>
<keyword evidence="2" id="KW-1133">Transmembrane helix</keyword>
<dbReference type="InterPro" id="IPR052336">
    <property type="entry name" value="MlaD_Phospholipid_Transporter"/>
</dbReference>
<gene>
    <name evidence="5" type="ORF">FHR72_003310</name>
</gene>
<organism evidence="5 6">
    <name type="scientific">Mycolicibacterium iranicum</name>
    <name type="common">Mycobacterium iranicum</name>
    <dbReference type="NCBI Taxonomy" id="912594"/>
    <lineage>
        <taxon>Bacteria</taxon>
        <taxon>Bacillati</taxon>
        <taxon>Actinomycetota</taxon>
        <taxon>Actinomycetes</taxon>
        <taxon>Mycobacteriales</taxon>
        <taxon>Mycobacteriaceae</taxon>
        <taxon>Mycolicibacterium</taxon>
    </lineage>
</organism>
<comment type="caution">
    <text evidence="5">The sequence shown here is derived from an EMBL/GenBank/DDBJ whole genome shotgun (WGS) entry which is preliminary data.</text>
</comment>
<sequence>MSKNLGPGPMHRSETTSKAAPLAASSGRHFGVANMARPLAGLGLVIALVLILAVSLGLFAGKFTETVPVTVISDRAGLVMNPDAKVKMRGVQVGTVKSIDYRSDGTAALLLDMDPSQMHLIPQNVNVDIASSTVFGAKFVNLEAPKTPQGELQRGQVLAGEHVTTEVNTVFQQLVQVLDKVDPTKLNETLGALAQAFSGRGEKFGQTLSDFNALLAKLEPSLPNLARDIETAVPTLNAYADASPDLMGTFQNMTTLSNSIVDEQDNLDQFLISSIGLADLGNEVVGGNRQALTSAVDVLVPTTDLLYQYRKSLWCGIGGLVPFAKSPPQFSGIFVSAGLTLGVERYRYPRDLPKVAASSGGRDYCQELGLPEMPAEFVPPLIVGDVGSNPAQYGNSGILLNSEGLKNWLFGPLDGPPRNTAQIGMPG</sequence>
<dbReference type="PANTHER" id="PTHR33371">
    <property type="entry name" value="INTERMEMBRANE PHOSPHOLIPID TRANSPORT SYSTEM BINDING PROTEIN MLAD-RELATED"/>
    <property type="match status" value="1"/>
</dbReference>
<dbReference type="NCBIfam" id="TIGR00996">
    <property type="entry name" value="Mtu_fam_mce"/>
    <property type="match status" value="1"/>
</dbReference>
<dbReference type="InterPro" id="IPR024516">
    <property type="entry name" value="Mce_C"/>
</dbReference>
<accession>A0A839Q739</accession>
<evidence type="ECO:0000259" key="3">
    <source>
        <dbReference type="Pfam" id="PF02470"/>
    </source>
</evidence>
<keyword evidence="6" id="KW-1185">Reference proteome</keyword>
<dbReference type="PANTHER" id="PTHR33371:SF19">
    <property type="entry name" value="MCE-FAMILY PROTEIN MCE4A"/>
    <property type="match status" value="1"/>
</dbReference>
<dbReference type="EMBL" id="JACHVU010000007">
    <property type="protein sequence ID" value="MBB2991820.1"/>
    <property type="molecule type" value="Genomic_DNA"/>
</dbReference>
<name>A0A839Q739_MYCIR</name>
<keyword evidence="2" id="KW-0472">Membrane</keyword>
<dbReference type="Proteomes" id="UP000550501">
    <property type="component" value="Unassembled WGS sequence"/>
</dbReference>
<reference evidence="5 6" key="1">
    <citation type="submission" date="2020-08" db="EMBL/GenBank/DDBJ databases">
        <title>The Agave Microbiome: Exploring the role of microbial communities in plant adaptations to desert environments.</title>
        <authorList>
            <person name="Partida-Martinez L.P."/>
        </authorList>
    </citation>
    <scope>NUCLEOTIDE SEQUENCE [LARGE SCALE GENOMIC DNA]</scope>
    <source>
        <strain evidence="5 6">AT2.18</strain>
    </source>
</reference>
<feature type="domain" description="Mammalian cell entry C-terminal" evidence="4">
    <location>
        <begin position="151"/>
        <end position="360"/>
    </location>
</feature>
<feature type="region of interest" description="Disordered" evidence="1">
    <location>
        <begin position="1"/>
        <end position="20"/>
    </location>
</feature>
<evidence type="ECO:0000256" key="2">
    <source>
        <dbReference type="SAM" id="Phobius"/>
    </source>
</evidence>
<dbReference type="GO" id="GO:0051701">
    <property type="term" value="P:biological process involved in interaction with host"/>
    <property type="evidence" value="ECO:0007669"/>
    <property type="project" value="TreeGrafter"/>
</dbReference>
<dbReference type="Pfam" id="PF11887">
    <property type="entry name" value="Mce4_CUP1"/>
    <property type="match status" value="1"/>
</dbReference>
<protein>
    <submittedName>
        <fullName evidence="5">Virulence factor Mce-like protein</fullName>
    </submittedName>
</protein>
<dbReference type="Pfam" id="PF02470">
    <property type="entry name" value="MlaD"/>
    <property type="match status" value="1"/>
</dbReference>
<dbReference type="GO" id="GO:0005576">
    <property type="term" value="C:extracellular region"/>
    <property type="evidence" value="ECO:0007669"/>
    <property type="project" value="TreeGrafter"/>
</dbReference>
<keyword evidence="2" id="KW-0812">Transmembrane</keyword>
<feature type="domain" description="Mce/MlaD" evidence="3">
    <location>
        <begin position="66"/>
        <end position="144"/>
    </location>
</feature>
<evidence type="ECO:0000313" key="6">
    <source>
        <dbReference type="Proteomes" id="UP000550501"/>
    </source>
</evidence>